<dbReference type="OrthoDB" id="5451915at2"/>
<evidence type="ECO:0000313" key="2">
    <source>
        <dbReference type="Proteomes" id="UP000322699"/>
    </source>
</evidence>
<evidence type="ECO:0008006" key="3">
    <source>
        <dbReference type="Google" id="ProtNLM"/>
    </source>
</evidence>
<protein>
    <recommendedName>
        <fullName evidence="3">Squalene cyclase C-terminal domain-containing protein</fullName>
    </recommendedName>
</protein>
<dbReference type="Gene3D" id="1.50.10.20">
    <property type="match status" value="1"/>
</dbReference>
<reference evidence="1 2" key="1">
    <citation type="submission" date="2019-08" db="EMBL/GenBank/DDBJ databases">
        <title>Deep-cultivation of Planctomycetes and their phenomic and genomic characterization uncovers novel biology.</title>
        <authorList>
            <person name="Wiegand S."/>
            <person name="Jogler M."/>
            <person name="Boedeker C."/>
            <person name="Pinto D."/>
            <person name="Vollmers J."/>
            <person name="Rivas-Marin E."/>
            <person name="Kohn T."/>
            <person name="Peeters S.H."/>
            <person name="Heuer A."/>
            <person name="Rast P."/>
            <person name="Oberbeckmann S."/>
            <person name="Bunk B."/>
            <person name="Jeske O."/>
            <person name="Meyerdierks A."/>
            <person name="Storesund J.E."/>
            <person name="Kallscheuer N."/>
            <person name="Luecker S."/>
            <person name="Lage O.M."/>
            <person name="Pohl T."/>
            <person name="Merkel B.J."/>
            <person name="Hornburger P."/>
            <person name="Mueller R.-W."/>
            <person name="Bruemmer F."/>
            <person name="Labrenz M."/>
            <person name="Spormann A.M."/>
            <person name="Op Den Camp H."/>
            <person name="Overmann J."/>
            <person name="Amann R."/>
            <person name="Jetten M.S.M."/>
            <person name="Mascher T."/>
            <person name="Medema M.H."/>
            <person name="Devos D.P."/>
            <person name="Kaster A.-K."/>
            <person name="Ovreas L."/>
            <person name="Rohde M."/>
            <person name="Galperin M.Y."/>
            <person name="Jogler C."/>
        </authorList>
    </citation>
    <scope>NUCLEOTIDE SEQUENCE [LARGE SCALE GENOMIC DNA]</scope>
    <source>
        <strain evidence="1 2">LF1</strain>
    </source>
</reference>
<gene>
    <name evidence="1" type="ORF">LF1_48350</name>
</gene>
<dbReference type="SUPFAM" id="SSF48239">
    <property type="entry name" value="Terpenoid cyclases/Protein prenyltransferases"/>
    <property type="match status" value="1"/>
</dbReference>
<dbReference type="RefSeq" id="WP_149753011.1">
    <property type="nucleotide sequence ID" value="NZ_LWSK01000008.1"/>
</dbReference>
<name>A0A5B1CPI4_9BACT</name>
<dbReference type="InterPro" id="IPR008930">
    <property type="entry name" value="Terpenoid_cyclase/PrenylTrfase"/>
</dbReference>
<dbReference type="EMBL" id="VRLW01000001">
    <property type="protein sequence ID" value="KAA1262272.1"/>
    <property type="molecule type" value="Genomic_DNA"/>
</dbReference>
<proteinExistence type="predicted"/>
<accession>A0A5B1CPI4</accession>
<dbReference type="AlphaFoldDB" id="A0A5B1CPI4"/>
<sequence>MDVPPALTVASWLTDWLDQQKKRLIANPLCGYSKDESATAEPVAFAAITACGFGLKAPAEAACNRLLDAQNKHGSVSVRLDYQGPFWPTSLAAIAWRQFERTWEPTDWRYRDAYRNAVEFLTSFGGAKIDPDPELGHNTQLVGWPWVDGTHSWLEPTAMALLAMRQCGFAKHPRAIEAAELLLDRQLDSGGANYGNTFVLGKKLRPHVMPSAISLVALHRFKPEPQTRQSTINYLRSQINQPIAAISLAWAIHALAAVSSETTEPGVESEISFETPLKTAIDRLRLADPNPHRQNMLMLASLQDQSPLLDLGYHSLPNSREAIR</sequence>
<comment type="caution">
    <text evidence="1">The sequence shown here is derived from an EMBL/GenBank/DDBJ whole genome shotgun (WGS) entry which is preliminary data.</text>
</comment>
<dbReference type="Proteomes" id="UP000322699">
    <property type="component" value="Unassembled WGS sequence"/>
</dbReference>
<organism evidence="1 2">
    <name type="scientific">Rubripirellula obstinata</name>
    <dbReference type="NCBI Taxonomy" id="406547"/>
    <lineage>
        <taxon>Bacteria</taxon>
        <taxon>Pseudomonadati</taxon>
        <taxon>Planctomycetota</taxon>
        <taxon>Planctomycetia</taxon>
        <taxon>Pirellulales</taxon>
        <taxon>Pirellulaceae</taxon>
        <taxon>Rubripirellula</taxon>
    </lineage>
</organism>
<keyword evidence="2" id="KW-1185">Reference proteome</keyword>
<evidence type="ECO:0000313" key="1">
    <source>
        <dbReference type="EMBL" id="KAA1262272.1"/>
    </source>
</evidence>